<dbReference type="Proteomes" id="UP000526942">
    <property type="component" value="Unassembled WGS sequence"/>
</dbReference>
<evidence type="ECO:0000259" key="2">
    <source>
        <dbReference type="Pfam" id="PF25774"/>
    </source>
</evidence>
<reference evidence="3 4" key="1">
    <citation type="submission" date="2019-09" db="EMBL/GenBank/DDBJ databases">
        <title>Bird 10,000 Genomes (B10K) Project - Family phase.</title>
        <authorList>
            <person name="Zhang G."/>
        </authorList>
    </citation>
    <scope>NUCLEOTIDE SEQUENCE [LARGE SCALE GENOMIC DNA]</scope>
    <source>
        <strain evidence="3">B10K-DU-011-20</strain>
        <tissue evidence="3">Muscle</tissue>
    </source>
</reference>
<evidence type="ECO:0000313" key="3">
    <source>
        <dbReference type="EMBL" id="NXJ99857.1"/>
    </source>
</evidence>
<evidence type="ECO:0000256" key="1">
    <source>
        <dbReference type="SAM" id="Coils"/>
    </source>
</evidence>
<evidence type="ECO:0000313" key="4">
    <source>
        <dbReference type="Proteomes" id="UP000526942"/>
    </source>
</evidence>
<feature type="non-terminal residue" evidence="3">
    <location>
        <position position="1"/>
    </location>
</feature>
<feature type="coiled-coil region" evidence="1">
    <location>
        <begin position="382"/>
        <end position="413"/>
    </location>
</feature>
<keyword evidence="4" id="KW-1185">Reference proteome</keyword>
<dbReference type="InterPro" id="IPR057658">
    <property type="entry name" value="CEP250_CC"/>
</dbReference>
<dbReference type="AlphaFoldDB" id="A0A7L0FXP4"/>
<sequence>LQQELQSALSILKMKNEELEMQREKIQMLQKEAAQGKVLQETLSRLENDQELELQEKQTQEAEEVTVMRLRTVRDQLEQSLETLKKKDRLRDTRKEQTRRYEEKTEEMNLLHRDLECTKAILKEKDFLIESQKEVIEAFQKQQRDSEQQRAIVQHLQVALKEQEQETVSLRKQCEAWKEKEEKPVQTKAILQKLEYAESSLEARDREIVCLQEQVQDLREQKEVEGKRARSLEQHLDKMSRILKENRLEFLKQKEQTTMLGLREESMRIALASCQQQVNALEEVVRKREEDNVTLTQKLQHQEEELKALQNLQLRLREKTEEVKYHREQEKLLEEALRQREREIKALGEQQEEVRGLREALWHVPQTLTRKDKETEYQRDRARRVLQERECLLQRQKELTQQLEDERRAKGEELERVVAALKQAESGEVKWKEKAQALTLALTKSETASGALREEIATLRSMVSGRDTDRGHHQ</sequence>
<accession>A0A7L0FXP4</accession>
<gene>
    <name evidence="3" type="primary">Cep250</name>
    <name evidence="3" type="ORF">CORCON_R11691</name>
</gene>
<feature type="domain" description="CEP250 coiled coil" evidence="2">
    <location>
        <begin position="397"/>
        <end position="474"/>
    </location>
</feature>
<feature type="coiled-coil region" evidence="1">
    <location>
        <begin position="271"/>
        <end position="353"/>
    </location>
</feature>
<dbReference type="OrthoDB" id="3549872at2759"/>
<dbReference type="Pfam" id="PF25774">
    <property type="entry name" value="CC_CEP250"/>
    <property type="match status" value="1"/>
</dbReference>
<proteinExistence type="predicted"/>
<keyword evidence="1" id="KW-0175">Coiled coil</keyword>
<name>A0A7L0FXP4_CORCN</name>
<dbReference type="EMBL" id="VXAM01001348">
    <property type="protein sequence ID" value="NXJ99857.1"/>
    <property type="molecule type" value="Genomic_DNA"/>
</dbReference>
<feature type="non-terminal residue" evidence="3">
    <location>
        <position position="474"/>
    </location>
</feature>
<feature type="coiled-coil region" evidence="1">
    <location>
        <begin position="2"/>
        <end position="235"/>
    </location>
</feature>
<comment type="caution">
    <text evidence="3">The sequence shown here is derived from an EMBL/GenBank/DDBJ whole genome shotgun (WGS) entry which is preliminary data.</text>
</comment>
<protein>
    <submittedName>
        <fullName evidence="3">CP250 protein</fullName>
    </submittedName>
</protein>
<organism evidence="3 4">
    <name type="scientific">Corythaixoides concolor</name>
    <name type="common">Grey go-away-bird</name>
    <dbReference type="NCBI Taxonomy" id="103956"/>
    <lineage>
        <taxon>Eukaryota</taxon>
        <taxon>Metazoa</taxon>
        <taxon>Chordata</taxon>
        <taxon>Craniata</taxon>
        <taxon>Vertebrata</taxon>
        <taxon>Euteleostomi</taxon>
        <taxon>Archelosauria</taxon>
        <taxon>Archosauria</taxon>
        <taxon>Dinosauria</taxon>
        <taxon>Saurischia</taxon>
        <taxon>Theropoda</taxon>
        <taxon>Coelurosauria</taxon>
        <taxon>Aves</taxon>
        <taxon>Neognathae</taxon>
        <taxon>Neoaves</taxon>
        <taxon>Otidimorphae</taxon>
        <taxon>Musophagiformes</taxon>
        <taxon>Musophagidae</taxon>
        <taxon>Corythaixoides</taxon>
    </lineage>
</organism>